<gene>
    <name evidence="1" type="ORF">XarjCFBP7645_11640</name>
</gene>
<protein>
    <submittedName>
        <fullName evidence="1">Uncharacterized protein</fullName>
    </submittedName>
</protein>
<sequence>MRANHPSRLANDRFSAGNLQNLRRTSARLATSSFHQTADQLPGAVSSPIAGPLAAWMPPRGLRRRIHGVSCKR</sequence>
<organism evidence="1 2">
    <name type="scientific">Xanthomonas arboricola</name>
    <dbReference type="NCBI Taxonomy" id="56448"/>
    <lineage>
        <taxon>Bacteria</taxon>
        <taxon>Pseudomonadati</taxon>
        <taxon>Pseudomonadota</taxon>
        <taxon>Gammaproteobacteria</taxon>
        <taxon>Lysobacterales</taxon>
        <taxon>Lysobacteraceae</taxon>
        <taxon>Xanthomonas</taxon>
    </lineage>
</organism>
<reference evidence="1 2" key="1">
    <citation type="submission" date="2016-08" db="EMBL/GenBank/DDBJ databases">
        <title>Evolution of the type three secretion system and type three effector repertoires in Xanthomonas.</title>
        <authorList>
            <person name="Merda D."/>
            <person name="Briand M."/>
            <person name="Bosis E."/>
            <person name="Rousseau C."/>
            <person name="Portier P."/>
            <person name="Jacques M.-A."/>
            <person name="Fischer-Le Saux M."/>
        </authorList>
    </citation>
    <scope>NUCLEOTIDE SEQUENCE [LARGE SCALE GENOMIC DNA]</scope>
    <source>
        <strain evidence="1 2">CFBP 7645</strain>
    </source>
</reference>
<proteinExistence type="predicted"/>
<dbReference type="Proteomes" id="UP000239204">
    <property type="component" value="Unassembled WGS sequence"/>
</dbReference>
<dbReference type="AlphaFoldDB" id="A0A2S7AEK6"/>
<comment type="caution">
    <text evidence="1">The sequence shown here is derived from an EMBL/GenBank/DDBJ whole genome shotgun (WGS) entry which is preliminary data.</text>
</comment>
<evidence type="ECO:0000313" key="1">
    <source>
        <dbReference type="EMBL" id="PPU08180.1"/>
    </source>
</evidence>
<name>A0A2S7AEK6_9XANT</name>
<evidence type="ECO:0000313" key="2">
    <source>
        <dbReference type="Proteomes" id="UP000239204"/>
    </source>
</evidence>
<dbReference type="EMBL" id="MIGY01000002">
    <property type="protein sequence ID" value="PPU08180.1"/>
    <property type="molecule type" value="Genomic_DNA"/>
</dbReference>
<accession>A0A2S7AEK6</accession>